<proteinExistence type="evidence at transcript level"/>
<dbReference type="GO" id="GO:0010032">
    <property type="term" value="P:meiotic chromosome condensation"/>
    <property type="evidence" value="ECO:0007669"/>
    <property type="project" value="TreeGrafter"/>
</dbReference>
<dbReference type="GO" id="GO:0000796">
    <property type="term" value="C:condensin complex"/>
    <property type="evidence" value="ECO:0007669"/>
    <property type="project" value="TreeGrafter"/>
</dbReference>
<dbReference type="GO" id="GO:0005634">
    <property type="term" value="C:nucleus"/>
    <property type="evidence" value="ECO:0007669"/>
    <property type="project" value="UniProtKB-SubCell"/>
</dbReference>
<dbReference type="PANTHER" id="PTHR14222">
    <property type="entry name" value="CONDENSIN"/>
    <property type="match status" value="1"/>
</dbReference>
<evidence type="ECO:0000256" key="4">
    <source>
        <dbReference type="ARBA" id="ARBA00023067"/>
    </source>
</evidence>
<feature type="region of interest" description="Disordered" evidence="7">
    <location>
        <begin position="484"/>
        <end position="550"/>
    </location>
</feature>
<dbReference type="GO" id="GO:0051301">
    <property type="term" value="P:cell division"/>
    <property type="evidence" value="ECO:0007669"/>
    <property type="project" value="UniProtKB-KW"/>
</dbReference>
<evidence type="ECO:0000256" key="6">
    <source>
        <dbReference type="ARBA" id="ARBA00023306"/>
    </source>
</evidence>
<feature type="compositionally biased region" description="Low complexity" evidence="7">
    <location>
        <begin position="538"/>
        <end position="550"/>
    </location>
</feature>
<keyword evidence="3" id="KW-0498">Mitosis</keyword>
<evidence type="ECO:0000256" key="2">
    <source>
        <dbReference type="ARBA" id="ARBA00022618"/>
    </source>
</evidence>
<evidence type="ECO:0000256" key="5">
    <source>
        <dbReference type="ARBA" id="ARBA00023242"/>
    </source>
</evidence>
<dbReference type="SUPFAM" id="SSF48371">
    <property type="entry name" value="ARM repeat"/>
    <property type="match status" value="1"/>
</dbReference>
<keyword evidence="6" id="KW-0131">Cell cycle</keyword>
<feature type="compositionally biased region" description="Polar residues" evidence="7">
    <location>
        <begin position="162"/>
        <end position="177"/>
    </location>
</feature>
<dbReference type="AlphaFoldDB" id="A0A2D0XNF7"/>
<feature type="domain" description="Condensin complex subunit 1 C-terminal" evidence="8">
    <location>
        <begin position="260"/>
        <end position="421"/>
    </location>
</feature>
<feature type="region of interest" description="Disordered" evidence="7">
    <location>
        <begin position="156"/>
        <end position="179"/>
    </location>
</feature>
<evidence type="ECO:0000256" key="3">
    <source>
        <dbReference type="ARBA" id="ARBA00022776"/>
    </source>
</evidence>
<keyword evidence="2" id="KW-0132">Cell division</keyword>
<protein>
    <submittedName>
        <fullName evidence="9">CAP-D2</fullName>
    </submittedName>
</protein>
<comment type="subcellular location">
    <subcellularLocation>
        <location evidence="1">Nucleus</location>
    </subcellularLocation>
</comment>
<dbReference type="Pfam" id="PF12717">
    <property type="entry name" value="Cnd1"/>
    <property type="match status" value="1"/>
</dbReference>
<dbReference type="InterPro" id="IPR032682">
    <property type="entry name" value="Cnd1_C"/>
</dbReference>
<evidence type="ECO:0000259" key="8">
    <source>
        <dbReference type="Pfam" id="PF12717"/>
    </source>
</evidence>
<keyword evidence="4" id="KW-0226">DNA condensation</keyword>
<feature type="compositionally biased region" description="Basic and acidic residues" evidence="7">
    <location>
        <begin position="487"/>
        <end position="502"/>
    </location>
</feature>
<dbReference type="InterPro" id="IPR026971">
    <property type="entry name" value="CND1/NCAPD3"/>
</dbReference>
<evidence type="ECO:0000256" key="1">
    <source>
        <dbReference type="ARBA" id="ARBA00004123"/>
    </source>
</evidence>
<dbReference type="GO" id="GO:0000779">
    <property type="term" value="C:condensed chromosome, centromeric region"/>
    <property type="evidence" value="ECO:0007669"/>
    <property type="project" value="TreeGrafter"/>
</dbReference>
<dbReference type="InterPro" id="IPR011989">
    <property type="entry name" value="ARM-like"/>
</dbReference>
<organism evidence="9">
    <name type="scientific">Eyprepocnemis plorans plorans</name>
    <dbReference type="NCBI Taxonomy" id="1477514"/>
    <lineage>
        <taxon>Eukaryota</taxon>
        <taxon>Metazoa</taxon>
        <taxon>Ecdysozoa</taxon>
        <taxon>Arthropoda</taxon>
        <taxon>Hexapoda</taxon>
        <taxon>Insecta</taxon>
        <taxon>Pterygota</taxon>
        <taxon>Neoptera</taxon>
        <taxon>Polyneoptera</taxon>
        <taxon>Orthoptera</taxon>
        <taxon>Caelifera</taxon>
        <taxon>Acrididea</taxon>
        <taxon>Acridomorpha</taxon>
        <taxon>Acridoidea</taxon>
        <taxon>Acrididae</taxon>
        <taxon>Eyprepocnemidinae</taxon>
        <taxon>Eyprepocnemis</taxon>
    </lineage>
</organism>
<evidence type="ECO:0000256" key="7">
    <source>
        <dbReference type="SAM" id="MobiDB-lite"/>
    </source>
</evidence>
<dbReference type="Gene3D" id="1.25.10.10">
    <property type="entry name" value="Leucine-rich Repeat Variant"/>
    <property type="match status" value="1"/>
</dbReference>
<evidence type="ECO:0000313" key="9">
    <source>
        <dbReference type="EMBL" id="ASK86671.1"/>
    </source>
</evidence>
<dbReference type="PANTHER" id="PTHR14222:SF2">
    <property type="entry name" value="CONDENSIN COMPLEX SUBUNIT 1"/>
    <property type="match status" value="1"/>
</dbReference>
<keyword evidence="5" id="KW-0539">Nucleus</keyword>
<dbReference type="EMBL" id="KX376471">
    <property type="protein sequence ID" value="ASK86671.1"/>
    <property type="molecule type" value="mRNA"/>
</dbReference>
<sequence>MMKTRLPFLLAACLGERGQQDFLLVSITCRLIAKSHGDSERLPEDHLMFTNLCKILCEGFLKKDYPNYVVMAEAAIELIYQLSLKPVAEMESLVINLSQQLQNCNLNKDSDSETAKYPAEVLSRFLFVVGHICLRHMIHLEEYVYIKLRKRATKNKRKSKASDTSNSREGSPSGTQAEDNEYEQIRTLCEKHVVTGTDMLAICSKFVVEICSKPKEYDGTTVLTSAFLALSKMMVVSSEFCAEHIQLFMTALKTSTDEKLRANCLIAFGDIAFRFPNVAEPWTGYICDSLRDTTSDTVRQTAVLILTHLVMNDMVKIRTQIADIALCLTDAHPEISYTAKVFFYELSQKGNALYNTLPEIISKLTHPETNLDDSKFRTILKFILGLIQRERQLETLIEKLCQRLGAASTEQQAANLAFCMSLLTYNEKSLYLLIENLKCYADKLHHKPVFDYFMNIVSSSMKNPKQEIKSISSELESYIQDVVNGTGDKKQDGDEPESDRPPRATKTPYRRRGTRQAPSTTRKQPQKGKTPRRRKPKTPSSTSESSDLEE</sequence>
<reference evidence="9" key="1">
    <citation type="submission" date="2016-06" db="EMBL/GenBank/DDBJ databases">
        <title>A condensin subunit CAP-G-like pseudogene located in B chromosomes is actively expressed.</title>
        <authorList>
            <person name="Navarro-Dominguez B.M."/>
        </authorList>
    </citation>
    <scope>NUCLEOTIDE SEQUENCE</scope>
</reference>
<dbReference type="InterPro" id="IPR016024">
    <property type="entry name" value="ARM-type_fold"/>
</dbReference>
<accession>A0A2D0XNF7</accession>
<dbReference type="GO" id="GO:0007076">
    <property type="term" value="P:mitotic chromosome condensation"/>
    <property type="evidence" value="ECO:0007669"/>
    <property type="project" value="InterPro"/>
</dbReference>
<dbReference type="GO" id="GO:0042393">
    <property type="term" value="F:histone binding"/>
    <property type="evidence" value="ECO:0007669"/>
    <property type="project" value="TreeGrafter"/>
</dbReference>
<name>A0A2D0XNF7_9ORTH</name>
<feature type="compositionally biased region" description="Basic residues" evidence="7">
    <location>
        <begin position="524"/>
        <end position="537"/>
    </location>
</feature>